<accession>A0AAV7LP45</accession>
<proteinExistence type="predicted"/>
<evidence type="ECO:0000313" key="3">
    <source>
        <dbReference type="Proteomes" id="UP001066276"/>
    </source>
</evidence>
<dbReference type="Proteomes" id="UP001066276">
    <property type="component" value="Chromosome 11"/>
</dbReference>
<reference evidence="2" key="1">
    <citation type="journal article" date="2022" name="bioRxiv">
        <title>Sequencing and chromosome-scale assembly of the giantPleurodeles waltlgenome.</title>
        <authorList>
            <person name="Brown T."/>
            <person name="Elewa A."/>
            <person name="Iarovenko S."/>
            <person name="Subramanian E."/>
            <person name="Araus A.J."/>
            <person name="Petzold A."/>
            <person name="Susuki M."/>
            <person name="Suzuki K.-i.T."/>
            <person name="Hayashi T."/>
            <person name="Toyoda A."/>
            <person name="Oliveira C."/>
            <person name="Osipova E."/>
            <person name="Leigh N.D."/>
            <person name="Simon A."/>
            <person name="Yun M.H."/>
        </authorList>
    </citation>
    <scope>NUCLEOTIDE SEQUENCE</scope>
    <source>
        <strain evidence="2">20211129_DDA</strain>
        <tissue evidence="2">Liver</tissue>
    </source>
</reference>
<gene>
    <name evidence="2" type="ORF">NDU88_006283</name>
</gene>
<feature type="compositionally biased region" description="Basic and acidic residues" evidence="1">
    <location>
        <begin position="1"/>
        <end position="14"/>
    </location>
</feature>
<dbReference type="EMBL" id="JANPWB010000015">
    <property type="protein sequence ID" value="KAJ1093176.1"/>
    <property type="molecule type" value="Genomic_DNA"/>
</dbReference>
<keyword evidence="3" id="KW-1185">Reference proteome</keyword>
<protein>
    <submittedName>
        <fullName evidence="2">Uncharacterized protein</fullName>
    </submittedName>
</protein>
<evidence type="ECO:0000313" key="2">
    <source>
        <dbReference type="EMBL" id="KAJ1093176.1"/>
    </source>
</evidence>
<sequence>MTWPQGERDQERGTPRRAQTSPIRSRAEPLNSPNARRGLQEQSTSNPEGASDQGGLDLSQATGREMGCA</sequence>
<comment type="caution">
    <text evidence="2">The sequence shown here is derived from an EMBL/GenBank/DDBJ whole genome shotgun (WGS) entry which is preliminary data.</text>
</comment>
<feature type="region of interest" description="Disordered" evidence="1">
    <location>
        <begin position="1"/>
        <end position="69"/>
    </location>
</feature>
<name>A0AAV7LP45_PLEWA</name>
<organism evidence="2 3">
    <name type="scientific">Pleurodeles waltl</name>
    <name type="common">Iberian ribbed newt</name>
    <dbReference type="NCBI Taxonomy" id="8319"/>
    <lineage>
        <taxon>Eukaryota</taxon>
        <taxon>Metazoa</taxon>
        <taxon>Chordata</taxon>
        <taxon>Craniata</taxon>
        <taxon>Vertebrata</taxon>
        <taxon>Euteleostomi</taxon>
        <taxon>Amphibia</taxon>
        <taxon>Batrachia</taxon>
        <taxon>Caudata</taxon>
        <taxon>Salamandroidea</taxon>
        <taxon>Salamandridae</taxon>
        <taxon>Pleurodelinae</taxon>
        <taxon>Pleurodeles</taxon>
    </lineage>
</organism>
<evidence type="ECO:0000256" key="1">
    <source>
        <dbReference type="SAM" id="MobiDB-lite"/>
    </source>
</evidence>
<dbReference type="AlphaFoldDB" id="A0AAV7LP45"/>